<evidence type="ECO:0000313" key="2">
    <source>
        <dbReference type="EMBL" id="GLS62827.1"/>
    </source>
</evidence>
<evidence type="ECO:0000313" key="3">
    <source>
        <dbReference type="Proteomes" id="UP000321960"/>
    </source>
</evidence>
<dbReference type="Proteomes" id="UP001156856">
    <property type="component" value="Unassembled WGS sequence"/>
</dbReference>
<reference evidence="2" key="4">
    <citation type="submission" date="2023-01" db="EMBL/GenBank/DDBJ databases">
        <title>Draft genome sequence of Methylobacterium oxalidis strain NBRC 107715.</title>
        <authorList>
            <person name="Sun Q."/>
            <person name="Mori K."/>
        </authorList>
    </citation>
    <scope>NUCLEOTIDE SEQUENCE</scope>
    <source>
        <strain evidence="2">NBRC 107715</strain>
    </source>
</reference>
<evidence type="ECO:0000313" key="4">
    <source>
        <dbReference type="Proteomes" id="UP001156856"/>
    </source>
</evidence>
<reference evidence="4" key="2">
    <citation type="journal article" date="2019" name="Int. J. Syst. Evol. Microbiol.">
        <title>The Global Catalogue of Microorganisms (GCM) 10K type strain sequencing project: providing services to taxonomists for standard genome sequencing and annotation.</title>
        <authorList>
            <consortium name="The Broad Institute Genomics Platform"/>
            <consortium name="The Broad Institute Genome Sequencing Center for Infectious Disease"/>
            <person name="Wu L."/>
            <person name="Ma J."/>
        </authorList>
    </citation>
    <scope>NUCLEOTIDE SEQUENCE [LARGE SCALE GENOMIC DNA]</scope>
    <source>
        <strain evidence="4">NBRC 107715</strain>
    </source>
</reference>
<protein>
    <submittedName>
        <fullName evidence="1">Uncharacterized protein</fullName>
    </submittedName>
</protein>
<comment type="caution">
    <text evidence="1">The sequence shown here is derived from an EMBL/GenBank/DDBJ whole genome shotgun (WGS) entry which is preliminary data.</text>
</comment>
<sequence>MIPRTCIWRSERLHDPETAACSCQDWQRQRREPARLRGWLLVAVLTHLSDEYGDDAGMWFLEAGFGPVDHPHAPKFMDLDEAQDWITRKLAGFAQHGRAGGAP</sequence>
<dbReference type="AlphaFoldDB" id="A0A512J3B7"/>
<name>A0A512J3B7_9HYPH</name>
<evidence type="ECO:0000313" key="1">
    <source>
        <dbReference type="EMBL" id="GEP04455.1"/>
    </source>
</evidence>
<gene>
    <name evidence="2" type="ORF">GCM10007888_12080</name>
    <name evidence="1" type="ORF">MOX02_24930</name>
</gene>
<accession>A0A512J3B7</accession>
<keyword evidence="4" id="KW-1185">Reference proteome</keyword>
<reference evidence="2" key="1">
    <citation type="journal article" date="2014" name="Int. J. Syst. Evol. Microbiol.">
        <title>Complete genome of a new Firmicutes species belonging to the dominant human colonic microbiota ('Ruminococcus bicirculans') reveals two chromosomes and a selective capacity to utilize plant glucans.</title>
        <authorList>
            <consortium name="NISC Comparative Sequencing Program"/>
            <person name="Wegmann U."/>
            <person name="Louis P."/>
            <person name="Goesmann A."/>
            <person name="Henrissat B."/>
            <person name="Duncan S.H."/>
            <person name="Flint H.J."/>
        </authorList>
    </citation>
    <scope>NUCLEOTIDE SEQUENCE</scope>
    <source>
        <strain evidence="2">NBRC 107715</strain>
    </source>
</reference>
<proteinExistence type="predicted"/>
<dbReference type="EMBL" id="BJZU01000045">
    <property type="protein sequence ID" value="GEP04455.1"/>
    <property type="molecule type" value="Genomic_DNA"/>
</dbReference>
<dbReference type="EMBL" id="BSPK01000017">
    <property type="protein sequence ID" value="GLS62827.1"/>
    <property type="molecule type" value="Genomic_DNA"/>
</dbReference>
<dbReference type="Proteomes" id="UP000321960">
    <property type="component" value="Unassembled WGS sequence"/>
</dbReference>
<organism evidence="1 3">
    <name type="scientific">Methylobacterium oxalidis</name>
    <dbReference type="NCBI Taxonomy" id="944322"/>
    <lineage>
        <taxon>Bacteria</taxon>
        <taxon>Pseudomonadati</taxon>
        <taxon>Pseudomonadota</taxon>
        <taxon>Alphaproteobacteria</taxon>
        <taxon>Hyphomicrobiales</taxon>
        <taxon>Methylobacteriaceae</taxon>
        <taxon>Methylobacterium</taxon>
    </lineage>
</organism>
<reference evidence="1 3" key="3">
    <citation type="submission" date="2019-07" db="EMBL/GenBank/DDBJ databases">
        <title>Whole genome shotgun sequence of Methylobacterium oxalidis NBRC 107715.</title>
        <authorList>
            <person name="Hosoyama A."/>
            <person name="Uohara A."/>
            <person name="Ohji S."/>
            <person name="Ichikawa N."/>
        </authorList>
    </citation>
    <scope>NUCLEOTIDE SEQUENCE [LARGE SCALE GENOMIC DNA]</scope>
    <source>
        <strain evidence="1 3">NBRC 107715</strain>
    </source>
</reference>